<feature type="active site" evidence="11">
    <location>
        <position position="40"/>
    </location>
</feature>
<comment type="similarity">
    <text evidence="3 13">Belongs to the peptidase S26 family.</text>
</comment>
<dbReference type="GO" id="GO:0005886">
    <property type="term" value="C:plasma membrane"/>
    <property type="evidence" value="ECO:0007669"/>
    <property type="project" value="UniProtKB-SubCell"/>
</dbReference>
<dbReference type="GO" id="GO:0006465">
    <property type="term" value="P:signal peptide processing"/>
    <property type="evidence" value="ECO:0007669"/>
    <property type="project" value="InterPro"/>
</dbReference>
<dbReference type="OrthoDB" id="9802919at2"/>
<dbReference type="InterPro" id="IPR019756">
    <property type="entry name" value="Pept_S26A_signal_pept_1_Ser-AS"/>
</dbReference>
<comment type="subcellular location">
    <subcellularLocation>
        <location evidence="2">Cell membrane</location>
        <topology evidence="2">Single-pass type II membrane protein</topology>
    </subcellularLocation>
    <subcellularLocation>
        <location evidence="13">Membrane</location>
        <topology evidence="13">Single-pass type II membrane protein</topology>
    </subcellularLocation>
</comment>
<evidence type="ECO:0000256" key="13">
    <source>
        <dbReference type="RuleBase" id="RU362042"/>
    </source>
</evidence>
<proteinExistence type="inferred from homology"/>
<comment type="catalytic activity">
    <reaction evidence="1 12">
        <text>Cleavage of hydrophobic, N-terminal signal or leader sequences from secreted and periplasmic proteins.</text>
        <dbReference type="EC" id="3.4.21.89"/>
    </reaction>
</comment>
<feature type="transmembrane region" description="Helical" evidence="12">
    <location>
        <begin position="12"/>
        <end position="36"/>
    </location>
</feature>
<gene>
    <name evidence="15" type="ORF">U473_06360</name>
</gene>
<dbReference type="NCBIfam" id="TIGR02227">
    <property type="entry name" value="sigpep_I_bact"/>
    <property type="match status" value="1"/>
</dbReference>
<feature type="domain" description="Peptidase S26" evidence="14">
    <location>
        <begin position="10"/>
        <end position="171"/>
    </location>
</feature>
<dbReference type="InterPro" id="IPR019533">
    <property type="entry name" value="Peptidase_S26"/>
</dbReference>
<dbReference type="Gene3D" id="2.10.109.10">
    <property type="entry name" value="Umud Fragment, subunit A"/>
    <property type="match status" value="1"/>
</dbReference>
<dbReference type="PANTHER" id="PTHR43390:SF1">
    <property type="entry name" value="CHLOROPLAST PROCESSING PEPTIDASE"/>
    <property type="match status" value="1"/>
</dbReference>
<dbReference type="PRINTS" id="PR00727">
    <property type="entry name" value="LEADERPTASE"/>
</dbReference>
<dbReference type="GO" id="GO:0009003">
    <property type="term" value="F:signal peptidase activity"/>
    <property type="evidence" value="ECO:0007669"/>
    <property type="project" value="UniProtKB-EC"/>
</dbReference>
<dbReference type="PROSITE" id="PS00501">
    <property type="entry name" value="SPASE_I_1"/>
    <property type="match status" value="1"/>
</dbReference>
<dbReference type="SUPFAM" id="SSF51306">
    <property type="entry name" value="LexA/Signal peptidase"/>
    <property type="match status" value="1"/>
</dbReference>
<keyword evidence="16" id="KW-1185">Reference proteome</keyword>
<dbReference type="STRING" id="1413211.U473_06360"/>
<dbReference type="EC" id="3.4.21.89" evidence="4 12"/>
<evidence type="ECO:0000256" key="3">
    <source>
        <dbReference type="ARBA" id="ARBA00009370"/>
    </source>
</evidence>
<evidence type="ECO:0000256" key="7">
    <source>
        <dbReference type="ARBA" id="ARBA00022692"/>
    </source>
</evidence>
<evidence type="ECO:0000256" key="1">
    <source>
        <dbReference type="ARBA" id="ARBA00000677"/>
    </source>
</evidence>
<comment type="caution">
    <text evidence="15">The sequence shown here is derived from an EMBL/GenBank/DDBJ whole genome shotgun (WGS) entry which is preliminary data.</text>
</comment>
<evidence type="ECO:0000256" key="9">
    <source>
        <dbReference type="ARBA" id="ARBA00022989"/>
    </source>
</evidence>
<feature type="active site" evidence="11">
    <location>
        <position position="81"/>
    </location>
</feature>
<evidence type="ECO:0000256" key="2">
    <source>
        <dbReference type="ARBA" id="ARBA00004401"/>
    </source>
</evidence>
<dbReference type="AlphaFoldDB" id="A0A135L442"/>
<keyword evidence="7 12" id="KW-0812">Transmembrane</keyword>
<keyword evidence="8 12" id="KW-0378">Hydrolase</keyword>
<sequence>MSSSINKELKEWAKAIAIAIILAYLIRTFLFAPFIVDGTSMMPTLENGERLIVNELQYRFGQPKRGDIIVFRYSEEQDYIKRVIALPGEVVEVKNDQLYINGQKVEEPYLNEERKQLAVQGLTLTDDFGPVKVEEGHLFVMGDNRRNSKDSRMIGTIKFDQVVGKAAFAFWPISEIKWLTSK</sequence>
<dbReference type="Proteomes" id="UP000070352">
    <property type="component" value="Unassembled WGS sequence"/>
</dbReference>
<dbReference type="CDD" id="cd06530">
    <property type="entry name" value="S26_SPase_I"/>
    <property type="match status" value="1"/>
</dbReference>
<evidence type="ECO:0000256" key="11">
    <source>
        <dbReference type="PIRSR" id="PIRSR600223-1"/>
    </source>
</evidence>
<keyword evidence="5" id="KW-1003">Cell membrane</keyword>
<accession>A0A135L442</accession>
<dbReference type="PROSITE" id="PS00761">
    <property type="entry name" value="SPASE_I_3"/>
    <property type="match status" value="1"/>
</dbReference>
<name>A0A135L442_9BACI</name>
<dbReference type="Pfam" id="PF10502">
    <property type="entry name" value="Peptidase_S26"/>
    <property type="match status" value="1"/>
</dbReference>
<dbReference type="RefSeq" id="WP_068724476.1">
    <property type="nucleotide sequence ID" value="NZ_LSKU01000001.1"/>
</dbReference>
<evidence type="ECO:0000256" key="4">
    <source>
        <dbReference type="ARBA" id="ARBA00013208"/>
    </source>
</evidence>
<evidence type="ECO:0000256" key="6">
    <source>
        <dbReference type="ARBA" id="ARBA00022670"/>
    </source>
</evidence>
<keyword evidence="9 12" id="KW-1133">Transmembrane helix</keyword>
<dbReference type="InterPro" id="IPR036286">
    <property type="entry name" value="LexA/Signal_pep-like_sf"/>
</dbReference>
<evidence type="ECO:0000313" key="16">
    <source>
        <dbReference type="Proteomes" id="UP000070352"/>
    </source>
</evidence>
<dbReference type="PROSITE" id="PS00760">
    <property type="entry name" value="SPASE_I_2"/>
    <property type="match status" value="1"/>
</dbReference>
<evidence type="ECO:0000313" key="15">
    <source>
        <dbReference type="EMBL" id="KXG43679.1"/>
    </source>
</evidence>
<dbReference type="InterPro" id="IPR019758">
    <property type="entry name" value="Pept_S26A_signal_pept_1_CS"/>
</dbReference>
<reference evidence="15 16" key="1">
    <citation type="submission" date="2016-02" db="EMBL/GenBank/DDBJ databases">
        <title>Draft Genome for Tepidibacillus decaturensis nov. sp. Strain Z9, an Anaerobic, Moderately Thermophilic and Heterotrophic Bacterium from Deep Subsurface of the Illinois Basin, USA.</title>
        <authorList>
            <person name="Dong Y."/>
            <person name="Chang J.Y."/>
            <person name="Sanford R."/>
            <person name="Fouke B.W."/>
        </authorList>
    </citation>
    <scope>NUCLEOTIDE SEQUENCE [LARGE SCALE GENOMIC DNA]</scope>
    <source>
        <strain evidence="15 16">Z9</strain>
    </source>
</reference>
<evidence type="ECO:0000256" key="12">
    <source>
        <dbReference type="RuleBase" id="RU003993"/>
    </source>
</evidence>
<organism evidence="15 16">
    <name type="scientific">Tepidibacillus decaturensis</name>
    <dbReference type="NCBI Taxonomy" id="1413211"/>
    <lineage>
        <taxon>Bacteria</taxon>
        <taxon>Bacillati</taxon>
        <taxon>Bacillota</taxon>
        <taxon>Bacilli</taxon>
        <taxon>Bacillales</taxon>
        <taxon>Bacillaceae</taxon>
        <taxon>Tepidibacillus</taxon>
    </lineage>
</organism>
<evidence type="ECO:0000259" key="14">
    <source>
        <dbReference type="Pfam" id="PF10502"/>
    </source>
</evidence>
<dbReference type="InterPro" id="IPR000223">
    <property type="entry name" value="Pept_S26A_signal_pept_1"/>
</dbReference>
<dbReference type="FunFam" id="2.10.109.10:FF:000008">
    <property type="entry name" value="Signal peptidase I"/>
    <property type="match status" value="1"/>
</dbReference>
<evidence type="ECO:0000256" key="5">
    <source>
        <dbReference type="ARBA" id="ARBA00022475"/>
    </source>
</evidence>
<keyword evidence="6 12" id="KW-0645">Protease</keyword>
<dbReference type="InterPro" id="IPR019757">
    <property type="entry name" value="Pept_S26A_signal_pept_1_Lys-AS"/>
</dbReference>
<evidence type="ECO:0000256" key="8">
    <source>
        <dbReference type="ARBA" id="ARBA00022801"/>
    </source>
</evidence>
<protein>
    <recommendedName>
        <fullName evidence="4 12">Signal peptidase I</fullName>
        <ecNumber evidence="4 12">3.4.21.89</ecNumber>
    </recommendedName>
</protein>
<dbReference type="PANTHER" id="PTHR43390">
    <property type="entry name" value="SIGNAL PEPTIDASE I"/>
    <property type="match status" value="1"/>
</dbReference>
<dbReference type="EMBL" id="LSKU01000001">
    <property type="protein sequence ID" value="KXG43679.1"/>
    <property type="molecule type" value="Genomic_DNA"/>
</dbReference>
<dbReference type="GO" id="GO:0004252">
    <property type="term" value="F:serine-type endopeptidase activity"/>
    <property type="evidence" value="ECO:0007669"/>
    <property type="project" value="InterPro"/>
</dbReference>
<evidence type="ECO:0000256" key="10">
    <source>
        <dbReference type="ARBA" id="ARBA00023136"/>
    </source>
</evidence>
<keyword evidence="10 12" id="KW-0472">Membrane</keyword>